<name>A0A4P8W4R8_9VIRU</name>
<evidence type="ECO:0000313" key="2">
    <source>
        <dbReference type="EMBL" id="QCS35880.1"/>
    </source>
</evidence>
<sequence length="299" mass="33867">MPLRRYKNRRSVGWTKKRSSYRRKASYVKRRSTTKRRPMTKRKILNFTSTKKKDNMVVWSNQTTSGYAGSNTYAVQPATLIGGNTYIFPWVATARQYAAGTHASPIQESSRTKSLCYMKGLKENIQIQTNSAASWQWRRICFTMKGDELYSQTATNIAWSVLSTQGMVRVVNGIGGTTVGSNFVDLVFDGQNGTDWLNIFTAKTDNQRISVKYDKTRVFNSGGTPGIMRNFKLWHPMNKNLRYDDEENGANETEAAYSSDGKQGMGDYYVVDIFSSGSNTTSADNLVFVPEATLYWHEK</sequence>
<dbReference type="GeneID" id="80536302"/>
<dbReference type="KEGG" id="vg:80536302"/>
<feature type="region of interest" description="Disordered" evidence="1">
    <location>
        <begin position="1"/>
        <end position="24"/>
    </location>
</feature>
<evidence type="ECO:0000313" key="3">
    <source>
        <dbReference type="Proteomes" id="UP000683092"/>
    </source>
</evidence>
<accession>A0A4P8W4R8</accession>
<dbReference type="EMBL" id="MK483072">
    <property type="protein sequence ID" value="QCS35880.1"/>
    <property type="molecule type" value="Genomic_DNA"/>
</dbReference>
<keyword evidence="3" id="KW-1185">Reference proteome</keyword>
<dbReference type="RefSeq" id="YP_010798200.1">
    <property type="nucleotide sequence ID" value="NC_076358.1"/>
</dbReference>
<proteinExistence type="predicted"/>
<organism evidence="2 3">
    <name type="scientific">Capybara genomovirus 1</name>
    <dbReference type="NCBI Taxonomy" id="2582936"/>
    <lineage>
        <taxon>Viruses</taxon>
        <taxon>Monodnaviria</taxon>
        <taxon>Shotokuvirae</taxon>
        <taxon>Cressdnaviricota</taxon>
        <taxon>Repensiviricetes</taxon>
        <taxon>Geplafuvirales</taxon>
        <taxon>Genomoviridae</taxon>
        <taxon>Gemycircularvirus</taxon>
        <taxon>Gemycircularvirus hydro1</taxon>
    </lineage>
</organism>
<gene>
    <name evidence="2" type="primary">cp</name>
</gene>
<reference evidence="2" key="1">
    <citation type="submission" date="2019-02" db="EMBL/GenBank/DDBJ databases">
        <title>Diverse ssDNA viruses associated with Capybara (Hydrochoerus hydrochaeris) in Brazil.</title>
        <authorList>
            <person name="Fontenele R.S."/>
            <person name="Lamas N.S."/>
            <person name="Lacorte C."/>
            <person name="Varsani A."/>
            <person name="Ribeiro S.G."/>
        </authorList>
    </citation>
    <scope>NUCLEOTIDE SEQUENCE</scope>
    <source>
        <strain evidence="2">Cap1_SP_603</strain>
    </source>
</reference>
<dbReference type="Proteomes" id="UP000683092">
    <property type="component" value="Segment"/>
</dbReference>
<protein>
    <submittedName>
        <fullName evidence="2">Capsid protein</fullName>
    </submittedName>
</protein>
<evidence type="ECO:0000256" key="1">
    <source>
        <dbReference type="SAM" id="MobiDB-lite"/>
    </source>
</evidence>